<dbReference type="Pfam" id="PF03731">
    <property type="entry name" value="Ku_N"/>
    <property type="match status" value="1"/>
</dbReference>
<dbReference type="GO" id="GO:0043564">
    <property type="term" value="C:Ku70:Ku80 complex"/>
    <property type="evidence" value="ECO:0007669"/>
    <property type="project" value="InterPro"/>
</dbReference>
<dbReference type="GO" id="GO:0000723">
    <property type="term" value="P:telomere maintenance"/>
    <property type="evidence" value="ECO:0007669"/>
    <property type="project" value="InterPro"/>
</dbReference>
<evidence type="ECO:0000256" key="2">
    <source>
        <dbReference type="ARBA" id="ARBA00005240"/>
    </source>
</evidence>
<dbReference type="EMBL" id="GL832956">
    <property type="protein sequence ID" value="EGD75913.1"/>
    <property type="molecule type" value="Genomic_DNA"/>
</dbReference>
<dbReference type="InterPro" id="IPR036361">
    <property type="entry name" value="SAP_dom_sf"/>
</dbReference>
<keyword evidence="11" id="KW-0234">DNA repair</keyword>
<dbReference type="GO" id="GO:0003690">
    <property type="term" value="F:double-stranded DNA binding"/>
    <property type="evidence" value="ECO:0007669"/>
    <property type="project" value="TreeGrafter"/>
</dbReference>
<dbReference type="EC" id="3.6.4.12" evidence="3"/>
<dbReference type="Gene3D" id="3.40.50.410">
    <property type="entry name" value="von Willebrand factor, type A domain"/>
    <property type="match status" value="1"/>
</dbReference>
<evidence type="ECO:0000256" key="3">
    <source>
        <dbReference type="ARBA" id="ARBA00012551"/>
    </source>
</evidence>
<protein>
    <recommendedName>
        <fullName evidence="3">DNA helicase</fullName>
        <ecNumber evidence="3">3.6.4.12</ecNumber>
    </recommendedName>
</protein>
<comment type="subcellular location">
    <subcellularLocation>
        <location evidence="1">Nucleus</location>
    </subcellularLocation>
</comment>
<keyword evidence="7" id="KW-0347">Helicase</keyword>
<dbReference type="GO" id="GO:0003684">
    <property type="term" value="F:damaged DNA binding"/>
    <property type="evidence" value="ECO:0007669"/>
    <property type="project" value="InterPro"/>
</dbReference>
<dbReference type="AlphaFoldDB" id="F2TX04"/>
<keyword evidence="5" id="KW-0227">DNA damage</keyword>
<dbReference type="PANTHER" id="PTHR12604">
    <property type="entry name" value="KU AUTOANTIGEN DNA HELICASE"/>
    <property type="match status" value="1"/>
</dbReference>
<evidence type="ECO:0000256" key="4">
    <source>
        <dbReference type="ARBA" id="ARBA00022741"/>
    </source>
</evidence>
<dbReference type="Gene3D" id="1.10.1600.10">
    <property type="match status" value="1"/>
</dbReference>
<dbReference type="OrthoDB" id="3249161at2759"/>
<evidence type="ECO:0000256" key="6">
    <source>
        <dbReference type="ARBA" id="ARBA00022801"/>
    </source>
</evidence>
<dbReference type="GeneID" id="16078685"/>
<keyword evidence="10" id="KW-0233">DNA recombination</keyword>
<keyword evidence="9" id="KW-0238">DNA-binding</keyword>
<dbReference type="Gene3D" id="1.10.720.30">
    <property type="entry name" value="SAP domain"/>
    <property type="match status" value="1"/>
</dbReference>
<comment type="catalytic activity">
    <reaction evidence="13">
        <text>ATP + H2O = ADP + phosphate + H(+)</text>
        <dbReference type="Rhea" id="RHEA:13065"/>
        <dbReference type="ChEBI" id="CHEBI:15377"/>
        <dbReference type="ChEBI" id="CHEBI:15378"/>
        <dbReference type="ChEBI" id="CHEBI:30616"/>
        <dbReference type="ChEBI" id="CHEBI:43474"/>
        <dbReference type="ChEBI" id="CHEBI:456216"/>
        <dbReference type="EC" id="3.6.4.12"/>
    </reaction>
</comment>
<dbReference type="Proteomes" id="UP000007799">
    <property type="component" value="Unassembled WGS sequence"/>
</dbReference>
<dbReference type="SUPFAM" id="SSF100939">
    <property type="entry name" value="SPOC domain-like"/>
    <property type="match status" value="1"/>
</dbReference>
<evidence type="ECO:0000313" key="16">
    <source>
        <dbReference type="Proteomes" id="UP000007799"/>
    </source>
</evidence>
<evidence type="ECO:0000256" key="7">
    <source>
        <dbReference type="ARBA" id="ARBA00022806"/>
    </source>
</evidence>
<dbReference type="InterPro" id="IPR005160">
    <property type="entry name" value="Ku_C"/>
</dbReference>
<sequence>MFDEFTPPTDDEEAGSTFFSTAVKAVHSALRNKIVCSDKDLVGIVFFSTEHRKGDSDPEHVYILQDLDVPSAEQIQLLESIADGEYDFSEHIGSSDRYSLNDALWACGNLFSNVRTKVETKRILLFTNVDNPHSTDDDLRRQLETKARDLTDLGIEIDLMHMSSDAAKFNMDAFYRPLVVNADDEPEAQVSQGFESLLARVRCKAQKKRARMTIPWQISDDFFISIKVYNLVGSATKASYTWLDGRDNEEVTSKTRFFCSETSSPLLSTDMKYSFTYGGEKIVFDKTEVDQMRTFGSPGLLLLGFKPRSALHKEYNVKKSSFIYPDESLVGGSTRVFAAFLDRCLRLDRVPICRLIPRANSPPEFVALLPQEERVDEDGNQVVPPGFHIITLPFAEDMRSLKKKKGPEPTEEQVGAMKKLIKSMNFTGFSSEKFENPSLQKHYSVLEALALNRDITEDPPDHTKVDVEDLSSKARERSRKVAELLYPAGYDPESIASAKASSAKRKAGTGGTAKRAKTTASAEVDTARLATLHGEGNLSKLTVAELKAAIQSKGHAPRGKRKADFVEQLDEILSA</sequence>
<organism evidence="16">
    <name type="scientific">Salpingoeca rosetta (strain ATCC 50818 / BSB-021)</name>
    <dbReference type="NCBI Taxonomy" id="946362"/>
    <lineage>
        <taxon>Eukaryota</taxon>
        <taxon>Choanoflagellata</taxon>
        <taxon>Craspedida</taxon>
        <taxon>Salpingoecidae</taxon>
        <taxon>Salpingoeca</taxon>
    </lineage>
</organism>
<evidence type="ECO:0000256" key="12">
    <source>
        <dbReference type="ARBA" id="ARBA00023242"/>
    </source>
</evidence>
<dbReference type="PANTHER" id="PTHR12604:SF2">
    <property type="entry name" value="X-RAY REPAIR CROSS-COMPLEMENTING PROTEIN 6"/>
    <property type="match status" value="1"/>
</dbReference>
<dbReference type="InterPro" id="IPR006164">
    <property type="entry name" value="DNA_bd_Ku70/Ku80"/>
</dbReference>
<dbReference type="GO" id="GO:0006303">
    <property type="term" value="P:double-strand break repair via nonhomologous end joining"/>
    <property type="evidence" value="ECO:0007669"/>
    <property type="project" value="InterPro"/>
</dbReference>
<accession>F2TX04</accession>
<keyword evidence="12" id="KW-0539">Nucleus</keyword>
<dbReference type="InterPro" id="IPR016194">
    <property type="entry name" value="SPOC-like_C_dom_sf"/>
</dbReference>
<dbReference type="PIRSF" id="PIRSF003033">
    <property type="entry name" value="Ku70"/>
    <property type="match status" value="1"/>
</dbReference>
<keyword evidence="16" id="KW-1185">Reference proteome</keyword>
<dbReference type="InterPro" id="IPR006165">
    <property type="entry name" value="Ku70"/>
</dbReference>
<keyword evidence="6" id="KW-0378">Hydrolase</keyword>
<dbReference type="eggNOG" id="KOG2327">
    <property type="taxonomic scope" value="Eukaryota"/>
</dbReference>
<dbReference type="FunCoup" id="F2TX04">
    <property type="interactions" value="1383"/>
</dbReference>
<reference evidence="15" key="1">
    <citation type="submission" date="2009-08" db="EMBL/GenBank/DDBJ databases">
        <title>Annotation of Salpingoeca rosetta.</title>
        <authorList>
            <consortium name="The Broad Institute Genome Sequencing Platform"/>
            <person name="Russ C."/>
            <person name="Cuomo C."/>
            <person name="Burger G."/>
            <person name="Gray M.W."/>
            <person name="Holland P.W.H."/>
            <person name="King N."/>
            <person name="Lang F.B.F."/>
            <person name="Roger A.J."/>
            <person name="Ruiz-Trillo I."/>
            <person name="Young S.K."/>
            <person name="Zeng Q."/>
            <person name="Gargeya S."/>
            <person name="Alvarado L."/>
            <person name="Berlin A."/>
            <person name="Chapman S.B."/>
            <person name="Chen Z."/>
            <person name="Freedman E."/>
            <person name="Gellesch M."/>
            <person name="Goldberg J."/>
            <person name="Griggs A."/>
            <person name="Gujja S."/>
            <person name="Heilman E."/>
            <person name="Heiman D."/>
            <person name="Howarth C."/>
            <person name="Mehta T."/>
            <person name="Neiman D."/>
            <person name="Pearson M."/>
            <person name="Roberts A."/>
            <person name="Saif S."/>
            <person name="Shea T."/>
            <person name="Shenoy N."/>
            <person name="Sisk P."/>
            <person name="Stolte C."/>
            <person name="Sykes S."/>
            <person name="White J."/>
            <person name="Yandava C."/>
            <person name="Haas B."/>
            <person name="Nusbaum C."/>
            <person name="Birren B."/>
        </authorList>
    </citation>
    <scope>NUCLEOTIDE SEQUENCE [LARGE SCALE GENOMIC DNA]</scope>
    <source>
        <strain evidence="15">ATCC 50818</strain>
    </source>
</reference>
<dbReference type="GO" id="GO:0003678">
    <property type="term" value="F:DNA helicase activity"/>
    <property type="evidence" value="ECO:0007669"/>
    <property type="project" value="UniProtKB-EC"/>
</dbReference>
<dbReference type="STRING" id="946362.F2TX04"/>
<dbReference type="InParanoid" id="F2TX04"/>
<dbReference type="InterPro" id="IPR005161">
    <property type="entry name" value="Ku_N"/>
</dbReference>
<dbReference type="GO" id="GO:0016787">
    <property type="term" value="F:hydrolase activity"/>
    <property type="evidence" value="ECO:0007669"/>
    <property type="project" value="UniProtKB-KW"/>
</dbReference>
<dbReference type="FunFam" id="3.40.50.410:FF:000080">
    <property type="entry name" value="X-ray repair-complementing defective repair in Chinese hamster cells 6"/>
    <property type="match status" value="1"/>
</dbReference>
<dbReference type="Pfam" id="PF03730">
    <property type="entry name" value="Ku_C"/>
    <property type="match status" value="1"/>
</dbReference>
<dbReference type="RefSeq" id="XP_004998089.1">
    <property type="nucleotide sequence ID" value="XM_004998032.1"/>
</dbReference>
<gene>
    <name evidence="15" type="ORF">PTSG_00622</name>
</gene>
<dbReference type="InterPro" id="IPR027388">
    <property type="entry name" value="Ku70_bridge/pillars_dom_sf"/>
</dbReference>
<dbReference type="CDD" id="cd00788">
    <property type="entry name" value="KU70"/>
    <property type="match status" value="1"/>
</dbReference>
<dbReference type="FunFam" id="2.40.290.10:FF:000001">
    <property type="entry name" value="X-ray repair cross complementing 6"/>
    <property type="match status" value="1"/>
</dbReference>
<dbReference type="GO" id="GO:0042162">
    <property type="term" value="F:telomeric DNA binding"/>
    <property type="evidence" value="ECO:0007669"/>
    <property type="project" value="InterPro"/>
</dbReference>
<dbReference type="SUPFAM" id="SSF53300">
    <property type="entry name" value="vWA-like"/>
    <property type="match status" value="1"/>
</dbReference>
<evidence type="ECO:0000256" key="5">
    <source>
        <dbReference type="ARBA" id="ARBA00022763"/>
    </source>
</evidence>
<evidence type="ECO:0000256" key="9">
    <source>
        <dbReference type="ARBA" id="ARBA00023125"/>
    </source>
</evidence>
<dbReference type="NCBIfam" id="TIGR00578">
    <property type="entry name" value="ku70"/>
    <property type="match status" value="1"/>
</dbReference>
<evidence type="ECO:0000256" key="10">
    <source>
        <dbReference type="ARBA" id="ARBA00023172"/>
    </source>
</evidence>
<comment type="similarity">
    <text evidence="2">Belongs to the ku70 family.</text>
</comment>
<dbReference type="KEGG" id="sre:PTSG_00622"/>
<dbReference type="CDD" id="cd01458">
    <property type="entry name" value="vWA_ku"/>
    <property type="match status" value="1"/>
</dbReference>
<dbReference type="GO" id="GO:0005524">
    <property type="term" value="F:ATP binding"/>
    <property type="evidence" value="ECO:0007669"/>
    <property type="project" value="UniProtKB-KW"/>
</dbReference>
<dbReference type="Pfam" id="PF02735">
    <property type="entry name" value="Ku"/>
    <property type="match status" value="1"/>
</dbReference>
<dbReference type="SMART" id="SM00559">
    <property type="entry name" value="Ku78"/>
    <property type="match status" value="1"/>
</dbReference>
<dbReference type="GO" id="GO:0006310">
    <property type="term" value="P:DNA recombination"/>
    <property type="evidence" value="ECO:0007669"/>
    <property type="project" value="UniProtKB-KW"/>
</dbReference>
<dbReference type="OMA" id="FWANVKH"/>
<name>F2TX04_SALR5</name>
<evidence type="ECO:0000259" key="14">
    <source>
        <dbReference type="SMART" id="SM00559"/>
    </source>
</evidence>
<evidence type="ECO:0000256" key="13">
    <source>
        <dbReference type="ARBA" id="ARBA00047995"/>
    </source>
</evidence>
<keyword evidence="8" id="KW-0067">ATP-binding</keyword>
<keyword evidence="4" id="KW-0547">Nucleotide-binding</keyword>
<evidence type="ECO:0000256" key="1">
    <source>
        <dbReference type="ARBA" id="ARBA00004123"/>
    </source>
</evidence>
<dbReference type="InterPro" id="IPR047087">
    <property type="entry name" value="KU70_core_dom"/>
</dbReference>
<dbReference type="Gene3D" id="2.40.290.10">
    <property type="match status" value="1"/>
</dbReference>
<dbReference type="Gene3D" id="4.10.970.10">
    <property type="entry name" value="Ku70, bridge and pillars"/>
    <property type="match status" value="1"/>
</dbReference>
<feature type="domain" description="Ku" evidence="14">
    <location>
        <begin position="263"/>
        <end position="410"/>
    </location>
</feature>
<dbReference type="InterPro" id="IPR036465">
    <property type="entry name" value="vWFA_dom_sf"/>
</dbReference>
<proteinExistence type="inferred from homology"/>
<evidence type="ECO:0000256" key="11">
    <source>
        <dbReference type="ARBA" id="ARBA00023204"/>
    </source>
</evidence>
<evidence type="ECO:0000256" key="8">
    <source>
        <dbReference type="ARBA" id="ARBA00022840"/>
    </source>
</evidence>
<evidence type="ECO:0000313" key="15">
    <source>
        <dbReference type="EMBL" id="EGD75913.1"/>
    </source>
</evidence>